<evidence type="ECO:0000256" key="1">
    <source>
        <dbReference type="SAM" id="Phobius"/>
    </source>
</evidence>
<dbReference type="EMBL" id="KJ668714">
    <property type="protein sequence ID" value="AHY83328.1"/>
    <property type="molecule type" value="Genomic_DNA"/>
</dbReference>
<feature type="transmembrane region" description="Helical" evidence="1">
    <location>
        <begin position="108"/>
        <end position="129"/>
    </location>
</feature>
<proteinExistence type="predicted"/>
<organism evidence="2 3">
    <name type="scientific">Escherichia phage vB_EcoM_112</name>
    <dbReference type="NCBI Taxonomy" id="1495285"/>
    <lineage>
        <taxon>Viruses</taxon>
        <taxon>Duplodnaviria</taxon>
        <taxon>Heunggongvirae</taxon>
        <taxon>Uroviricota</taxon>
        <taxon>Caudoviricetes</taxon>
        <taxon>Pantevenvirales</taxon>
        <taxon>Straboviridae</taxon>
        <taxon>Tevenvirinae</taxon>
        <taxon>Tequatrovirus</taxon>
        <taxon>Tequatrovirus e112</taxon>
    </lineage>
</organism>
<keyword evidence="1" id="KW-1133">Transmembrane helix</keyword>
<dbReference type="Proteomes" id="UP000024439">
    <property type="component" value="Segment"/>
</dbReference>
<dbReference type="RefSeq" id="YP_009030735.1">
    <property type="nucleotide sequence ID" value="NC_024125.2"/>
</dbReference>
<evidence type="ECO:0008006" key="4">
    <source>
        <dbReference type="Google" id="ProtNLM"/>
    </source>
</evidence>
<evidence type="ECO:0000313" key="2">
    <source>
        <dbReference type="EMBL" id="AHY83328.1"/>
    </source>
</evidence>
<accession>A0A023ZVC2</accession>
<dbReference type="GeneID" id="19485278"/>
<name>A0A023ZVC2_9CAUD</name>
<keyword evidence="1" id="KW-0812">Transmembrane</keyword>
<dbReference type="KEGG" id="vg:19485278"/>
<gene>
    <name evidence="2" type="ORF">e112_130</name>
</gene>
<feature type="transmembrane region" description="Helical" evidence="1">
    <location>
        <begin position="78"/>
        <end position="96"/>
    </location>
</feature>
<sequence length="162" mass="19263">MILKTRWYDLDDGDDGISVDRVDWNGCSEDMKNLLIREFRMGYQAAKPSIITDDKFVCIHNGRAKLTNADWFTDKIMILWYIISLPVTSFVFYFFIKNPMDRIGDWILLTILVNIFTAAILSGIWCVFIEMPWRLRRQQKIFDEKKYAQNLNNFITECRKLK</sequence>
<reference evidence="2 3" key="1">
    <citation type="submission" date="2014-10" db="EMBL/GenBank/DDBJ databases">
        <title>Complete genome sequence of e11/2, a T-even type bacteriophage specific for E. coli O157:H7.</title>
        <authorList>
            <person name="Coffey B."/>
            <person name="Ross P."/>
            <person name="O'Flynn G."/>
            <person name="O'Sullivan O."/>
            <person name="Casey A."/>
            <person name="Callanan M."/>
            <person name="Coffey A."/>
            <person name="McAuliffe O."/>
        </authorList>
    </citation>
    <scope>NUCLEOTIDE SEQUENCE [LARGE SCALE GENOMIC DNA]</scope>
</reference>
<keyword evidence="3" id="KW-1185">Reference proteome</keyword>
<protein>
    <recommendedName>
        <fullName evidence="4">Transmembrane region domain-containing protein</fullName>
    </recommendedName>
</protein>
<keyword evidence="1" id="KW-0472">Membrane</keyword>
<evidence type="ECO:0000313" key="3">
    <source>
        <dbReference type="Proteomes" id="UP000024439"/>
    </source>
</evidence>